<name>C5FVS6_ARTOC</name>
<dbReference type="VEuPathDB" id="FungiDB:MCYG_06829"/>
<dbReference type="AlphaFoldDB" id="C5FVS6"/>
<gene>
    <name evidence="6" type="ORF">MCYG_06829</name>
</gene>
<protein>
    <submittedName>
        <fullName evidence="6">Uncharacterized protein</fullName>
    </submittedName>
</protein>
<evidence type="ECO:0000256" key="3">
    <source>
        <dbReference type="ARBA" id="ARBA00022801"/>
    </source>
</evidence>
<keyword evidence="2 5" id="KW-0732">Signal</keyword>
<dbReference type="eggNOG" id="ENOG502SV0S">
    <property type="taxonomic scope" value="Eukaryota"/>
</dbReference>
<accession>C5FVS6</accession>
<dbReference type="InterPro" id="IPR048269">
    <property type="entry name" value="RNase_U2"/>
</dbReference>
<dbReference type="HOGENOM" id="CLU_106852_0_0_1"/>
<keyword evidence="4" id="KW-1015">Disulfide bond</keyword>
<dbReference type="GO" id="GO:0004521">
    <property type="term" value="F:RNA endonuclease activity"/>
    <property type="evidence" value="ECO:0007669"/>
    <property type="project" value="InterPro"/>
</dbReference>
<dbReference type="OrthoDB" id="4998592at2759"/>
<dbReference type="GO" id="GO:0003723">
    <property type="term" value="F:RNA binding"/>
    <property type="evidence" value="ECO:0007669"/>
    <property type="project" value="InterPro"/>
</dbReference>
<evidence type="ECO:0000313" key="6">
    <source>
        <dbReference type="EMBL" id="EEQ34010.1"/>
    </source>
</evidence>
<dbReference type="GO" id="GO:0016787">
    <property type="term" value="F:hydrolase activity"/>
    <property type="evidence" value="ECO:0007669"/>
    <property type="project" value="UniProtKB-KW"/>
</dbReference>
<dbReference type="Pfam" id="PF00545">
    <property type="entry name" value="Ribonuclease"/>
    <property type="match status" value="1"/>
</dbReference>
<organism evidence="6 7">
    <name type="scientific">Arthroderma otae (strain ATCC MYA-4605 / CBS 113480)</name>
    <name type="common">Microsporum canis</name>
    <dbReference type="NCBI Taxonomy" id="554155"/>
    <lineage>
        <taxon>Eukaryota</taxon>
        <taxon>Fungi</taxon>
        <taxon>Dikarya</taxon>
        <taxon>Ascomycota</taxon>
        <taxon>Pezizomycotina</taxon>
        <taxon>Eurotiomycetes</taxon>
        <taxon>Eurotiomycetidae</taxon>
        <taxon>Onygenales</taxon>
        <taxon>Arthrodermataceae</taxon>
        <taxon>Microsporum</taxon>
    </lineage>
</organism>
<evidence type="ECO:0000256" key="1">
    <source>
        <dbReference type="ARBA" id="ARBA00022722"/>
    </source>
</evidence>
<dbReference type="InterPro" id="IPR000026">
    <property type="entry name" value="N1-like"/>
</dbReference>
<proteinExistence type="predicted"/>
<dbReference type="EMBL" id="DS995706">
    <property type="protein sequence ID" value="EEQ34010.1"/>
    <property type="molecule type" value="Genomic_DNA"/>
</dbReference>
<dbReference type="OMA" id="SGYPHDF"/>
<keyword evidence="7" id="KW-1185">Reference proteome</keyword>
<dbReference type="SUPFAM" id="SSF53933">
    <property type="entry name" value="Microbial ribonucleases"/>
    <property type="match status" value="1"/>
</dbReference>
<evidence type="ECO:0000256" key="4">
    <source>
        <dbReference type="ARBA" id="ARBA00023157"/>
    </source>
</evidence>
<sequence length="143" mass="15776">MVSIKAILAFALVGAAVANPIENRNNHVKCNNKALKGSDQKLSVDNVQRQLGASPIDTGRSGYPHDFQNFQNIKFPKGCRNERLREYPVFQAEGALYNFDSRPKDDPGPFRVIATAETRLYCGVISHDGEGDNPNAGNFHLCE</sequence>
<evidence type="ECO:0000256" key="5">
    <source>
        <dbReference type="SAM" id="SignalP"/>
    </source>
</evidence>
<keyword evidence="3" id="KW-0378">Hydrolase</keyword>
<evidence type="ECO:0000256" key="2">
    <source>
        <dbReference type="ARBA" id="ARBA00022729"/>
    </source>
</evidence>
<dbReference type="InterPro" id="IPR016191">
    <property type="entry name" value="Ribonuclease/ribotoxin"/>
</dbReference>
<feature type="signal peptide" evidence="5">
    <location>
        <begin position="1"/>
        <end position="18"/>
    </location>
</feature>
<reference evidence="7" key="1">
    <citation type="journal article" date="2012" name="MBio">
        <title>Comparative genome analysis of Trichophyton rubrum and related dermatophytes reveals candidate genes involved in infection.</title>
        <authorList>
            <person name="Martinez D.A."/>
            <person name="Oliver B.G."/>
            <person name="Graeser Y."/>
            <person name="Goldberg J.M."/>
            <person name="Li W."/>
            <person name="Martinez-Rossi N.M."/>
            <person name="Monod M."/>
            <person name="Shelest E."/>
            <person name="Barton R.C."/>
            <person name="Birch E."/>
            <person name="Brakhage A.A."/>
            <person name="Chen Z."/>
            <person name="Gurr S.J."/>
            <person name="Heiman D."/>
            <person name="Heitman J."/>
            <person name="Kosti I."/>
            <person name="Rossi A."/>
            <person name="Saif S."/>
            <person name="Samalova M."/>
            <person name="Saunders C.W."/>
            <person name="Shea T."/>
            <person name="Summerbell R.C."/>
            <person name="Xu J."/>
            <person name="Young S."/>
            <person name="Zeng Q."/>
            <person name="Birren B.W."/>
            <person name="Cuomo C.A."/>
            <person name="White T.C."/>
        </authorList>
    </citation>
    <scope>NUCLEOTIDE SEQUENCE [LARGE SCALE GENOMIC DNA]</scope>
    <source>
        <strain evidence="7">ATCC MYA-4605 / CBS 113480</strain>
    </source>
</reference>
<dbReference type="GeneID" id="9227907"/>
<dbReference type="Proteomes" id="UP000002035">
    <property type="component" value="Unassembled WGS sequence"/>
</dbReference>
<evidence type="ECO:0000313" key="7">
    <source>
        <dbReference type="Proteomes" id="UP000002035"/>
    </source>
</evidence>
<dbReference type="RefSeq" id="XP_002844865.1">
    <property type="nucleotide sequence ID" value="XM_002844819.1"/>
</dbReference>
<dbReference type="PIRSF" id="PIRSF037430">
    <property type="entry name" value="RNase_U2"/>
    <property type="match status" value="1"/>
</dbReference>
<feature type="chain" id="PRO_5002949703" evidence="5">
    <location>
        <begin position="19"/>
        <end position="143"/>
    </location>
</feature>
<keyword evidence="1" id="KW-0540">Nuclease</keyword>
<dbReference type="Gene3D" id="3.10.450.30">
    <property type="entry name" value="Microbial ribonucleases"/>
    <property type="match status" value="1"/>
</dbReference>